<dbReference type="Pfam" id="PF04339">
    <property type="entry name" value="FemAB_like"/>
    <property type="match status" value="1"/>
</dbReference>
<protein>
    <submittedName>
        <fullName evidence="2">GNAT family N-acetyltransferase</fullName>
    </submittedName>
</protein>
<comment type="caution">
    <text evidence="2">The sequence shown here is derived from an EMBL/GenBank/DDBJ whole genome shotgun (WGS) entry which is preliminary data.</text>
</comment>
<accession>A0A2G1UM98</accession>
<evidence type="ECO:0000313" key="3">
    <source>
        <dbReference type="Proteomes" id="UP000231409"/>
    </source>
</evidence>
<organism evidence="2 3">
    <name type="scientific">Marinobacter profundi</name>
    <dbReference type="NCBI Taxonomy" id="2666256"/>
    <lineage>
        <taxon>Bacteria</taxon>
        <taxon>Pseudomonadati</taxon>
        <taxon>Pseudomonadota</taxon>
        <taxon>Gammaproteobacteria</taxon>
        <taxon>Pseudomonadales</taxon>
        <taxon>Marinobacteraceae</taxon>
        <taxon>Marinobacter</taxon>
    </lineage>
</organism>
<keyword evidence="2" id="KW-0808">Transferase</keyword>
<dbReference type="RefSeq" id="WP_099614157.1">
    <property type="nucleotide sequence ID" value="NZ_KZ319369.1"/>
</dbReference>
<feature type="compositionally biased region" description="Polar residues" evidence="1">
    <location>
        <begin position="1"/>
        <end position="20"/>
    </location>
</feature>
<dbReference type="SUPFAM" id="SSF55729">
    <property type="entry name" value="Acyl-CoA N-acyltransferases (Nat)"/>
    <property type="match status" value="1"/>
</dbReference>
<reference evidence="2 3" key="1">
    <citation type="submission" date="2017-09" db="EMBL/GenBank/DDBJ databases">
        <title>The draft genome sequences of Marinobacter sp. PWS21.</title>
        <authorList>
            <person name="Cao J."/>
        </authorList>
    </citation>
    <scope>NUCLEOTIDE SEQUENCE [LARGE SCALE GENOMIC DNA]</scope>
    <source>
        <strain evidence="2 3">PWS21</strain>
    </source>
</reference>
<dbReference type="EMBL" id="NTFH01000006">
    <property type="protein sequence ID" value="PHQ15583.1"/>
    <property type="molecule type" value="Genomic_DNA"/>
</dbReference>
<dbReference type="PANTHER" id="PTHR47017:SF1">
    <property type="entry name" value="ACYL-COA"/>
    <property type="match status" value="1"/>
</dbReference>
<proteinExistence type="predicted"/>
<evidence type="ECO:0000313" key="2">
    <source>
        <dbReference type="EMBL" id="PHQ15583.1"/>
    </source>
</evidence>
<keyword evidence="3" id="KW-1185">Reference proteome</keyword>
<dbReference type="InterPro" id="IPR016181">
    <property type="entry name" value="Acyl_CoA_acyltransferase"/>
</dbReference>
<sequence>MSDPGSPSNRPASPQGGSSHETLHETRQTTVQAAQQTGEAGARFAVDTIRSIHDIEEARWDRFSDGSNPFLHHGFFRALEDTGCTTAGTGWQPHHLLFYLNDELAGVAPGYLKTHSMGEYVFDWAWADAYRRYGVDYYPKLLLAIPFTPSTGRRLMLSEAARSALTPAVLHDLLNKAASDAGAHSWHLLFPDSADQALLDNPGTLHRLGCQFHWHNRGYRHFEDFLATLTSRKRKSIRRERRQVQEQGIDFVRFSGDRLPDPVLSAFYVFYQATYRKRGQQPYLNRAFFAALREQLGDRLQVVMAVRDRQMIAGALFLRGGDTLYGRYWGCLEEFDHLHFETCYYQGIELAIASGCLRFDAGAQGEHKLIRGFEPVLTHSWHWVTHPGFRDALAEFCCEEADQVRAYRDDAMTALPYRSDIA</sequence>
<dbReference type="PANTHER" id="PTHR47017">
    <property type="entry name" value="ACYL-COA"/>
    <property type="match status" value="1"/>
</dbReference>
<name>A0A2G1UM98_9GAMM</name>
<dbReference type="Gene3D" id="3.40.630.30">
    <property type="match status" value="1"/>
</dbReference>
<gene>
    <name evidence="2" type="ORF">CLH61_07910</name>
</gene>
<dbReference type="GO" id="GO:0016740">
    <property type="term" value="F:transferase activity"/>
    <property type="evidence" value="ECO:0007669"/>
    <property type="project" value="UniProtKB-KW"/>
</dbReference>
<feature type="compositionally biased region" description="Low complexity" evidence="1">
    <location>
        <begin position="28"/>
        <end position="38"/>
    </location>
</feature>
<dbReference type="AlphaFoldDB" id="A0A2G1UM98"/>
<dbReference type="Proteomes" id="UP000231409">
    <property type="component" value="Unassembled WGS sequence"/>
</dbReference>
<dbReference type="InterPro" id="IPR007434">
    <property type="entry name" value="FemAB-like"/>
</dbReference>
<feature type="region of interest" description="Disordered" evidence="1">
    <location>
        <begin position="1"/>
        <end position="38"/>
    </location>
</feature>
<evidence type="ECO:0000256" key="1">
    <source>
        <dbReference type="SAM" id="MobiDB-lite"/>
    </source>
</evidence>